<dbReference type="InterPro" id="IPR004610">
    <property type="entry name" value="RecJ"/>
</dbReference>
<evidence type="ECO:0000313" key="9">
    <source>
        <dbReference type="EMBL" id="MBM7561617.1"/>
    </source>
</evidence>
<accession>A0ABS2MQL2</accession>
<dbReference type="Pfam" id="PF02272">
    <property type="entry name" value="DHHA1"/>
    <property type="match status" value="1"/>
</dbReference>
<dbReference type="Pfam" id="PF17768">
    <property type="entry name" value="RecJ_OB"/>
    <property type="match status" value="1"/>
</dbReference>
<keyword evidence="3" id="KW-0540">Nuclease</keyword>
<evidence type="ECO:0000259" key="6">
    <source>
        <dbReference type="Pfam" id="PF01368"/>
    </source>
</evidence>
<reference evidence="9 10" key="1">
    <citation type="submission" date="2021-01" db="EMBL/GenBank/DDBJ databases">
        <title>Genomic Encyclopedia of Type Strains, Phase IV (KMG-IV): sequencing the most valuable type-strain genomes for metagenomic binning, comparative biology and taxonomic classification.</title>
        <authorList>
            <person name="Goeker M."/>
        </authorList>
    </citation>
    <scope>NUCLEOTIDE SEQUENCE [LARGE SCALE GENOMIC DNA]</scope>
    <source>
        <strain evidence="9 10">DSM 24436</strain>
    </source>
</reference>
<dbReference type="PANTHER" id="PTHR30255:SF2">
    <property type="entry name" value="SINGLE-STRANDED-DNA-SPECIFIC EXONUCLEASE RECJ"/>
    <property type="match status" value="1"/>
</dbReference>
<keyword evidence="10" id="KW-1185">Reference proteome</keyword>
<dbReference type="InterPro" id="IPR041122">
    <property type="entry name" value="RecJ_OB"/>
</dbReference>
<comment type="caution">
    <text evidence="9">The sequence shown here is derived from an EMBL/GenBank/DDBJ whole genome shotgun (WGS) entry which is preliminary data.</text>
</comment>
<dbReference type="Gene3D" id="3.90.1640.30">
    <property type="match status" value="1"/>
</dbReference>
<feature type="domain" description="RecJ OB" evidence="8">
    <location>
        <begin position="457"/>
        <end position="561"/>
    </location>
</feature>
<dbReference type="Proteomes" id="UP000767854">
    <property type="component" value="Unassembled WGS sequence"/>
</dbReference>
<sequence>MIFQNAIWQYPEYVENSITELAKSLDCSNVMAKLYYDRNLLTQEAVNRFLNPSLEGLHDPMLLIDMDLAKARIEQAVEKRESIWIYGDYDVDGITSIVILSKYFEYIGHQAFHYIPSRQDEGYGISEMGIDAIKAQGGQLIITVDCGITAVEQAAYAKSQGIDLIITDHHECQEELPDAIAVVNPKRGGYPFQMLAGCGVALKLAQAMLGDAFEKFYTQIIDIAALGTVADIVPLVDENRIITKIGLEHMNHTSNPGVQALLAEANLTDREVTAGHIGFVIAPRINASGRIGNPTIAVDMLLEKDYFKALEIAKSLSVLNAERQAQERAIMEEADYYIRHHIDLENERILLVVGENWHTGIIGIVASKLTEKYERPAIVLNVEDGMAKGSARSVTGISIFEVLSTFKHYFEKFGGHEQAAGLSFKAENISALKAALYQYGLDNIPKYKLATTRNVNGLLKPQMITHDLVEAIEHLKPFGIGNPKPQFVFENLKIDDYRIIGKTQNHLKLIVNDGFRVYDAIAFNKVEWIEAIRKSDPVHLLINLEKNHFMGVETIQFLIQDLIKDKLPVKPALEFGFQKAFYNYYSLDRHLSFNYDKILPQDLTKLIESEDKDVLIVDTYRGLLAFRDFVMGRNFYRYTLHFGNLDRLESREGYLDVVFMPLTLDSTPVEFKLHRLDEDEPLNTFIPNREDLVYFYKQVFQLNKTNLDEVSKKVRMSLAKVLFCLDLLSEMKLLSYTLFNKELELKFLPKPEQKINLDEVPLFKDLKDALSGAARRK</sequence>
<evidence type="ECO:0000256" key="2">
    <source>
        <dbReference type="ARBA" id="ARBA00019841"/>
    </source>
</evidence>
<feature type="domain" description="DHHA1" evidence="7">
    <location>
        <begin position="350"/>
        <end position="438"/>
    </location>
</feature>
<dbReference type="InterPro" id="IPR051673">
    <property type="entry name" value="SSDNA_exonuclease_RecJ"/>
</dbReference>
<dbReference type="RefSeq" id="WP_204663289.1">
    <property type="nucleotide sequence ID" value="NZ_JAFBDT010000006.1"/>
</dbReference>
<evidence type="ECO:0000313" key="10">
    <source>
        <dbReference type="Proteomes" id="UP000767854"/>
    </source>
</evidence>
<protein>
    <recommendedName>
        <fullName evidence="2">Single-stranded-DNA-specific exonuclease RecJ</fullName>
    </recommendedName>
</protein>
<evidence type="ECO:0000259" key="7">
    <source>
        <dbReference type="Pfam" id="PF02272"/>
    </source>
</evidence>
<dbReference type="InterPro" id="IPR003156">
    <property type="entry name" value="DHHA1_dom"/>
</dbReference>
<evidence type="ECO:0000259" key="8">
    <source>
        <dbReference type="Pfam" id="PF17768"/>
    </source>
</evidence>
<proteinExistence type="inferred from homology"/>
<dbReference type="InterPro" id="IPR001667">
    <property type="entry name" value="DDH_dom"/>
</dbReference>
<dbReference type="SUPFAM" id="SSF64182">
    <property type="entry name" value="DHH phosphoesterases"/>
    <property type="match status" value="1"/>
</dbReference>
<keyword evidence="4 9" id="KW-0378">Hydrolase</keyword>
<evidence type="ECO:0000256" key="4">
    <source>
        <dbReference type="ARBA" id="ARBA00022801"/>
    </source>
</evidence>
<keyword evidence="5 9" id="KW-0269">Exonuclease</keyword>
<comment type="similarity">
    <text evidence="1">Belongs to the RecJ family.</text>
</comment>
<evidence type="ECO:0000256" key="3">
    <source>
        <dbReference type="ARBA" id="ARBA00022722"/>
    </source>
</evidence>
<gene>
    <name evidence="9" type="ORF">JOC49_001137</name>
</gene>
<dbReference type="InterPro" id="IPR038763">
    <property type="entry name" value="DHH_sf"/>
</dbReference>
<evidence type="ECO:0000256" key="1">
    <source>
        <dbReference type="ARBA" id="ARBA00005915"/>
    </source>
</evidence>
<dbReference type="NCBIfam" id="TIGR00644">
    <property type="entry name" value="recJ"/>
    <property type="match status" value="1"/>
</dbReference>
<dbReference type="EMBL" id="JAFBDT010000006">
    <property type="protein sequence ID" value="MBM7561617.1"/>
    <property type="molecule type" value="Genomic_DNA"/>
</dbReference>
<feature type="domain" description="DDH" evidence="6">
    <location>
        <begin position="83"/>
        <end position="228"/>
    </location>
</feature>
<dbReference type="Pfam" id="PF01368">
    <property type="entry name" value="DHH"/>
    <property type="match status" value="1"/>
</dbReference>
<evidence type="ECO:0000256" key="5">
    <source>
        <dbReference type="ARBA" id="ARBA00022839"/>
    </source>
</evidence>
<name>A0ABS2MQL2_9FIRM</name>
<dbReference type="GO" id="GO:0004527">
    <property type="term" value="F:exonuclease activity"/>
    <property type="evidence" value="ECO:0007669"/>
    <property type="project" value="UniProtKB-KW"/>
</dbReference>
<dbReference type="PANTHER" id="PTHR30255">
    <property type="entry name" value="SINGLE-STRANDED-DNA-SPECIFIC EXONUCLEASE RECJ"/>
    <property type="match status" value="1"/>
</dbReference>
<dbReference type="Gene3D" id="3.10.310.30">
    <property type="match status" value="1"/>
</dbReference>
<organism evidence="9 10">
    <name type="scientific">Fusibacter tunisiensis</name>
    <dbReference type="NCBI Taxonomy" id="1008308"/>
    <lineage>
        <taxon>Bacteria</taxon>
        <taxon>Bacillati</taxon>
        <taxon>Bacillota</taxon>
        <taxon>Clostridia</taxon>
        <taxon>Eubacteriales</taxon>
        <taxon>Eubacteriales Family XII. Incertae Sedis</taxon>
        <taxon>Fusibacter</taxon>
    </lineage>
</organism>